<dbReference type="Proteomes" id="UP000004095">
    <property type="component" value="Unassembled WGS sequence"/>
</dbReference>
<name>A1ZL41_MICM2</name>
<dbReference type="EMBL" id="AAWS01000013">
    <property type="protein sequence ID" value="EAY29007.1"/>
    <property type="molecule type" value="Genomic_DNA"/>
</dbReference>
<evidence type="ECO:0000313" key="1">
    <source>
        <dbReference type="EMBL" id="EAY29007.1"/>
    </source>
</evidence>
<protein>
    <submittedName>
        <fullName evidence="1">Uncharacterized protein</fullName>
    </submittedName>
</protein>
<organism evidence="1 2">
    <name type="scientific">Microscilla marina ATCC 23134</name>
    <dbReference type="NCBI Taxonomy" id="313606"/>
    <lineage>
        <taxon>Bacteria</taxon>
        <taxon>Pseudomonadati</taxon>
        <taxon>Bacteroidota</taxon>
        <taxon>Cytophagia</taxon>
        <taxon>Cytophagales</taxon>
        <taxon>Microscillaceae</taxon>
        <taxon>Microscilla</taxon>
    </lineage>
</organism>
<proteinExistence type="predicted"/>
<dbReference type="AlphaFoldDB" id="A1ZL41"/>
<accession>A1ZL41</accession>
<gene>
    <name evidence="1" type="ORF">M23134_00161</name>
</gene>
<sequence>MFSVVCQGIAYTYTTAAIKITKAFTNQSIVVFVVLQP</sequence>
<reference evidence="1 2" key="1">
    <citation type="submission" date="2007-01" db="EMBL/GenBank/DDBJ databases">
        <authorList>
            <person name="Haygood M."/>
            <person name="Podell S."/>
            <person name="Anderson C."/>
            <person name="Hopkinson B."/>
            <person name="Roe K."/>
            <person name="Barbeau K."/>
            <person name="Gaasterland T."/>
            <person name="Ferriera S."/>
            <person name="Johnson J."/>
            <person name="Kravitz S."/>
            <person name="Beeson K."/>
            <person name="Sutton G."/>
            <person name="Rogers Y.-H."/>
            <person name="Friedman R."/>
            <person name="Frazier M."/>
            <person name="Venter J.C."/>
        </authorList>
    </citation>
    <scope>NUCLEOTIDE SEQUENCE [LARGE SCALE GENOMIC DNA]</scope>
    <source>
        <strain evidence="1 2">ATCC 23134</strain>
    </source>
</reference>
<comment type="caution">
    <text evidence="1">The sequence shown here is derived from an EMBL/GenBank/DDBJ whole genome shotgun (WGS) entry which is preliminary data.</text>
</comment>
<keyword evidence="2" id="KW-1185">Reference proteome</keyword>
<evidence type="ECO:0000313" key="2">
    <source>
        <dbReference type="Proteomes" id="UP000004095"/>
    </source>
</evidence>